<keyword evidence="2" id="KW-1185">Reference proteome</keyword>
<evidence type="ECO:0000313" key="1">
    <source>
        <dbReference type="EMBL" id="WDF82052.1"/>
    </source>
</evidence>
<dbReference type="Proteomes" id="UP001220377">
    <property type="component" value="Chromosome"/>
</dbReference>
<dbReference type="EMBL" id="CP117884">
    <property type="protein sequence ID" value="WDF82052.1"/>
    <property type="molecule type" value="Genomic_DNA"/>
</dbReference>
<gene>
    <name evidence="1" type="ORF">PQ472_08980</name>
</gene>
<reference evidence="1 2" key="1">
    <citation type="submission" date="2023-02" db="EMBL/GenBank/DDBJ databases">
        <title>Genome sequence of Lacticaseibacillus sp. KACC 23028.</title>
        <authorList>
            <person name="Kim S."/>
            <person name="Heo J."/>
            <person name="Kwon S.-W."/>
        </authorList>
    </citation>
    <scope>NUCLEOTIDE SEQUENCE [LARGE SCALE GENOMIC DNA]</scope>
    <source>
        <strain evidence="1 2">KACC 23028</strain>
    </source>
</reference>
<proteinExistence type="predicted"/>
<protein>
    <submittedName>
        <fullName evidence="1">Uncharacterized protein</fullName>
    </submittedName>
</protein>
<accession>A0ABY7WPC7</accession>
<sequence length="93" mass="10167">MKITKDEDSQLSYTIDALLQVHNLLEGVSKLLADFESDGAHMTNVDFAALGIQMLDEHDAVEAALSISREKLKAKANLLDDLTTHATVKDGEQ</sequence>
<organism evidence="1 2">
    <name type="scientific">Lacticaseibacillus pabuli</name>
    <dbReference type="NCBI Taxonomy" id="3025672"/>
    <lineage>
        <taxon>Bacteria</taxon>
        <taxon>Bacillati</taxon>
        <taxon>Bacillota</taxon>
        <taxon>Bacilli</taxon>
        <taxon>Lactobacillales</taxon>
        <taxon>Lactobacillaceae</taxon>
        <taxon>Lacticaseibacillus</taxon>
    </lineage>
</organism>
<name>A0ABY7WPC7_9LACO</name>
<dbReference type="RefSeq" id="WP_274259251.1">
    <property type="nucleotide sequence ID" value="NZ_CP117884.1"/>
</dbReference>
<evidence type="ECO:0000313" key="2">
    <source>
        <dbReference type="Proteomes" id="UP001220377"/>
    </source>
</evidence>